<dbReference type="GO" id="GO:0005768">
    <property type="term" value="C:endosome"/>
    <property type="evidence" value="ECO:0007669"/>
    <property type="project" value="TreeGrafter"/>
</dbReference>
<comment type="caution">
    <text evidence="2">The sequence shown here is derived from an EMBL/GenBank/DDBJ whole genome shotgun (WGS) entry which is preliminary data.</text>
</comment>
<evidence type="ECO:0000313" key="2">
    <source>
        <dbReference type="EMBL" id="KAK5880951.1"/>
    </source>
</evidence>
<reference evidence="2 3" key="1">
    <citation type="journal article" date="2023" name="Mol. Biol. Evol.">
        <title>Genomics of Secondarily Temperate Adaptation in the Only Non-Antarctic Icefish.</title>
        <authorList>
            <person name="Rivera-Colon A.G."/>
            <person name="Rayamajhi N."/>
            <person name="Minhas B.F."/>
            <person name="Madrigal G."/>
            <person name="Bilyk K.T."/>
            <person name="Yoon V."/>
            <person name="Hune M."/>
            <person name="Gregory S."/>
            <person name="Cheng C.H.C."/>
            <person name="Catchen J.M."/>
        </authorList>
    </citation>
    <scope>NUCLEOTIDE SEQUENCE [LARGE SCALE GENOMIC DNA]</scope>
    <source>
        <strain evidence="2">JC2023a</strain>
    </source>
</reference>
<feature type="compositionally biased region" description="Low complexity" evidence="1">
    <location>
        <begin position="1"/>
        <end position="15"/>
    </location>
</feature>
<dbReference type="Proteomes" id="UP001335648">
    <property type="component" value="Unassembled WGS sequence"/>
</dbReference>
<feature type="compositionally biased region" description="Low complexity" evidence="1">
    <location>
        <begin position="40"/>
        <end position="53"/>
    </location>
</feature>
<feature type="region of interest" description="Disordered" evidence="1">
    <location>
        <begin position="106"/>
        <end position="150"/>
    </location>
</feature>
<name>A0AAN8B9U6_9TELE</name>
<accession>A0AAN8B9U6</accession>
<sequence length="150" mass="15944">MGADSVSSTLSSLSSCQPPGQDDFDVFAQTRTGAKPEPRITTTSEDIITSEDSPPTLDVQQPTAGVGVGGQSSVMDDIEEWLCTDVKGDEGEEGVTSEEFDKFLEERAKASEMIPGLPSPPPRRAGRSPGDPEPQETRPTGGRSVRHVDL</sequence>
<dbReference type="GO" id="GO:0016020">
    <property type="term" value="C:membrane"/>
    <property type="evidence" value="ECO:0007669"/>
    <property type="project" value="TreeGrafter"/>
</dbReference>
<organism evidence="2 3">
    <name type="scientific">Champsocephalus esox</name>
    <name type="common">pike icefish</name>
    <dbReference type="NCBI Taxonomy" id="159716"/>
    <lineage>
        <taxon>Eukaryota</taxon>
        <taxon>Metazoa</taxon>
        <taxon>Chordata</taxon>
        <taxon>Craniata</taxon>
        <taxon>Vertebrata</taxon>
        <taxon>Euteleostomi</taxon>
        <taxon>Actinopterygii</taxon>
        <taxon>Neopterygii</taxon>
        <taxon>Teleostei</taxon>
        <taxon>Neoteleostei</taxon>
        <taxon>Acanthomorphata</taxon>
        <taxon>Eupercaria</taxon>
        <taxon>Perciformes</taxon>
        <taxon>Notothenioidei</taxon>
        <taxon>Channichthyidae</taxon>
        <taxon>Champsocephalus</taxon>
    </lineage>
</organism>
<gene>
    <name evidence="2" type="ORF">CesoFtcFv8_021806</name>
</gene>
<feature type="region of interest" description="Disordered" evidence="1">
    <location>
        <begin position="1"/>
        <end position="73"/>
    </location>
</feature>
<evidence type="ECO:0000313" key="3">
    <source>
        <dbReference type="Proteomes" id="UP001335648"/>
    </source>
</evidence>
<dbReference type="PANTHER" id="PTHR13856">
    <property type="entry name" value="VHS DOMAIN CONTAINING PROTEIN FAMILY"/>
    <property type="match status" value="1"/>
</dbReference>
<dbReference type="EMBL" id="JAULUE010002063">
    <property type="protein sequence ID" value="KAK5880951.1"/>
    <property type="molecule type" value="Genomic_DNA"/>
</dbReference>
<evidence type="ECO:0000256" key="1">
    <source>
        <dbReference type="SAM" id="MobiDB-lite"/>
    </source>
</evidence>
<dbReference type="GO" id="GO:0030276">
    <property type="term" value="F:clathrin binding"/>
    <property type="evidence" value="ECO:0007669"/>
    <property type="project" value="TreeGrafter"/>
</dbReference>
<keyword evidence="3" id="KW-1185">Reference proteome</keyword>
<protein>
    <submittedName>
        <fullName evidence="2">Uncharacterized protein</fullName>
    </submittedName>
</protein>
<dbReference type="GO" id="GO:0007165">
    <property type="term" value="P:signal transduction"/>
    <property type="evidence" value="ECO:0007669"/>
    <property type="project" value="TreeGrafter"/>
</dbReference>
<dbReference type="PANTHER" id="PTHR13856:SF31">
    <property type="entry name" value="TOM1-LIKE PROTEIN 2"/>
    <property type="match status" value="1"/>
</dbReference>
<proteinExistence type="predicted"/>
<dbReference type="AlphaFoldDB" id="A0AAN8B9U6"/>